<dbReference type="InterPro" id="IPR002491">
    <property type="entry name" value="ABC_transptr_periplasmic_BD"/>
</dbReference>
<keyword evidence="5" id="KW-1185">Reference proteome</keyword>
<dbReference type="GO" id="GO:0071281">
    <property type="term" value="P:cellular response to iron ion"/>
    <property type="evidence" value="ECO:0007669"/>
    <property type="project" value="TreeGrafter"/>
</dbReference>
<feature type="transmembrane region" description="Helical" evidence="2">
    <location>
        <begin position="58"/>
        <end position="78"/>
    </location>
</feature>
<dbReference type="EMBL" id="LS483476">
    <property type="protein sequence ID" value="SQI62720.1"/>
    <property type="molecule type" value="Genomic_DNA"/>
</dbReference>
<dbReference type="PANTHER" id="PTHR30535">
    <property type="entry name" value="VITAMIN B12-BINDING PROTEIN"/>
    <property type="match status" value="1"/>
</dbReference>
<organism evidence="4 5">
    <name type="scientific">Lederbergia lenta</name>
    <name type="common">Bacillus lentus</name>
    <dbReference type="NCBI Taxonomy" id="1467"/>
    <lineage>
        <taxon>Bacteria</taxon>
        <taxon>Bacillati</taxon>
        <taxon>Bacillota</taxon>
        <taxon>Bacilli</taxon>
        <taxon>Bacillales</taxon>
        <taxon>Bacillaceae</taxon>
        <taxon>Lederbergia</taxon>
    </lineage>
</organism>
<dbReference type="SUPFAM" id="SSF53807">
    <property type="entry name" value="Helical backbone' metal receptor"/>
    <property type="match status" value="1"/>
</dbReference>
<dbReference type="PROSITE" id="PS50983">
    <property type="entry name" value="FE_B12_PBP"/>
    <property type="match status" value="1"/>
</dbReference>
<accession>A0A2X4WYF0</accession>
<evidence type="ECO:0000313" key="4">
    <source>
        <dbReference type="EMBL" id="SQI62720.1"/>
    </source>
</evidence>
<keyword evidence="2" id="KW-0812">Transmembrane</keyword>
<sequence>MFGCLAPKQFPGTQTILFGTQLFLFSNKSLTMIIVISRMSDIENDYHYYVGEWKMKKVSLLFMSVLLLFVLAACGAKSDQTAGKEASAKDGEISEDKTSSIDVTDASGESITFENIPESVAALNSGDTDILLALGVNVTGRPTASGPVAKELEDITEIGNPHQPNFEKIAEVHPDVLAAATSFKQHAENIERQGTKVIYTKANSVADIQETILMFGQLFEKEAEAEDMNKTITEKVESIEKDKSEPVKTLLVYGAPGTYLAALPNSLTGDLLEKAGGENIASDFPQEENYPQYASLSVEKIIERNPEVVMLITHGDPEAVKEAFAKEMEKNAAWKNLDAVKNGNVMVLPSHLFGSNPGTKVVEALEVMKESLAEIK</sequence>
<evidence type="ECO:0000313" key="5">
    <source>
        <dbReference type="Proteomes" id="UP000249134"/>
    </source>
</evidence>
<dbReference type="KEGG" id="blen:NCTC4824_03745"/>
<dbReference type="PANTHER" id="PTHR30535:SF34">
    <property type="entry name" value="MOLYBDATE-BINDING PROTEIN MOLA"/>
    <property type="match status" value="1"/>
</dbReference>
<dbReference type="Gene3D" id="3.40.50.1980">
    <property type="entry name" value="Nitrogenase molybdenum iron protein domain"/>
    <property type="match status" value="2"/>
</dbReference>
<reference evidence="4 5" key="1">
    <citation type="submission" date="2018-06" db="EMBL/GenBank/DDBJ databases">
        <authorList>
            <consortium name="Pathogen Informatics"/>
            <person name="Doyle S."/>
        </authorList>
    </citation>
    <scope>NUCLEOTIDE SEQUENCE [LARGE SCALE GENOMIC DNA]</scope>
    <source>
        <strain evidence="4 5">NCTC4824</strain>
    </source>
</reference>
<dbReference type="STRING" id="1348624.GCA_001591545_03187"/>
<evidence type="ECO:0000259" key="3">
    <source>
        <dbReference type="PROSITE" id="PS50983"/>
    </source>
</evidence>
<evidence type="ECO:0000256" key="1">
    <source>
        <dbReference type="ARBA" id="ARBA00008814"/>
    </source>
</evidence>
<dbReference type="Pfam" id="PF01497">
    <property type="entry name" value="Peripla_BP_2"/>
    <property type="match status" value="1"/>
</dbReference>
<dbReference type="Proteomes" id="UP000249134">
    <property type="component" value="Chromosome 1"/>
</dbReference>
<comment type="similarity">
    <text evidence="1">Belongs to the bacterial solute-binding protein 8 family.</text>
</comment>
<feature type="transmembrane region" description="Helical" evidence="2">
    <location>
        <begin position="16"/>
        <end position="37"/>
    </location>
</feature>
<keyword evidence="2" id="KW-1133">Transmembrane helix</keyword>
<dbReference type="AlphaFoldDB" id="A0A2X4WYF0"/>
<dbReference type="InterPro" id="IPR050902">
    <property type="entry name" value="ABC_Transporter_SBP"/>
</dbReference>
<evidence type="ECO:0000256" key="2">
    <source>
        <dbReference type="SAM" id="Phobius"/>
    </source>
</evidence>
<feature type="domain" description="Fe/B12 periplasmic-binding" evidence="3">
    <location>
        <begin position="119"/>
        <end position="376"/>
    </location>
</feature>
<protein>
    <submittedName>
        <fullName evidence="4">Iron ABC transporter substrate-binding protein</fullName>
    </submittedName>
</protein>
<gene>
    <name evidence="4" type="primary">fhuD_1</name>
    <name evidence="4" type="ORF">NCTC4824_03745</name>
</gene>
<name>A0A2X4WYF0_LEDLE</name>
<proteinExistence type="inferred from homology"/>
<keyword evidence="2" id="KW-0472">Membrane</keyword>